<comment type="caution">
    <text evidence="4">The sequence shown here is derived from an EMBL/GenBank/DDBJ whole genome shotgun (WGS) entry which is preliminary data.</text>
</comment>
<reference evidence="5" key="2">
    <citation type="submission" date="2020-02" db="EMBL/GenBank/DDBJ databases">
        <authorList>
            <person name="Littmann E."/>
            <person name="Sorbara M."/>
        </authorList>
    </citation>
    <scope>NUCLEOTIDE SEQUENCE</scope>
    <source>
        <strain evidence="5">MSK.1.17</strain>
    </source>
</reference>
<dbReference type="RefSeq" id="WP_165641110.1">
    <property type="nucleotide sequence ID" value="NZ_JAAITT010000014.1"/>
</dbReference>
<dbReference type="SMART" id="SM00858">
    <property type="entry name" value="SAF"/>
    <property type="match status" value="1"/>
</dbReference>
<feature type="domain" description="SAF" evidence="3">
    <location>
        <begin position="13"/>
        <end position="84"/>
    </location>
</feature>
<evidence type="ECO:0000313" key="7">
    <source>
        <dbReference type="Proteomes" id="UP001299608"/>
    </source>
</evidence>
<dbReference type="Gene3D" id="2.30.130.110">
    <property type="match status" value="1"/>
</dbReference>
<dbReference type="EMBL" id="JAAITT010000014">
    <property type="protein sequence ID" value="NSJ49310.1"/>
    <property type="molecule type" value="Genomic_DNA"/>
</dbReference>
<dbReference type="InterPro" id="IPR052172">
    <property type="entry name" value="UxaA_altronate/galactarate_dh"/>
</dbReference>
<dbReference type="PANTHER" id="PTHR30536">
    <property type="entry name" value="ALTRONATE/GALACTARATE DEHYDRATASE"/>
    <property type="match status" value="1"/>
</dbReference>
<dbReference type="InterPro" id="IPR048332">
    <property type="entry name" value="GD_AH_C"/>
</dbReference>
<reference evidence="4" key="3">
    <citation type="submission" date="2022-01" db="EMBL/GenBank/DDBJ databases">
        <title>Collection of gut derived symbiotic bacterial strains cultured from healthy donors.</title>
        <authorList>
            <person name="Lin H."/>
            <person name="Kohout C."/>
            <person name="Waligurski E."/>
            <person name="Pamer E.G."/>
        </authorList>
    </citation>
    <scope>NUCLEOTIDE SEQUENCE</scope>
    <source>
        <strain evidence="4">DFI.6.55</strain>
    </source>
</reference>
<dbReference type="Proteomes" id="UP000669239">
    <property type="component" value="Unassembled WGS sequence"/>
</dbReference>
<keyword evidence="2" id="KW-0456">Lyase</keyword>
<proteinExistence type="inferred from homology"/>
<dbReference type="Pfam" id="PF20629">
    <property type="entry name" value="GD_AH_C"/>
    <property type="match status" value="1"/>
</dbReference>
<evidence type="ECO:0000313" key="5">
    <source>
        <dbReference type="EMBL" id="NSJ49310.1"/>
    </source>
</evidence>
<evidence type="ECO:0000259" key="3">
    <source>
        <dbReference type="SMART" id="SM00858"/>
    </source>
</evidence>
<keyword evidence="6" id="KW-1185">Reference proteome</keyword>
<name>A0AAW5BY13_9FIRM</name>
<dbReference type="EMBL" id="JAKNGE010000013">
    <property type="protein sequence ID" value="MCG4746187.1"/>
    <property type="molecule type" value="Genomic_DNA"/>
</dbReference>
<dbReference type="InterPro" id="IPR044144">
    <property type="entry name" value="SAF_UxaA/GarD"/>
</dbReference>
<evidence type="ECO:0000313" key="6">
    <source>
        <dbReference type="Proteomes" id="UP000669239"/>
    </source>
</evidence>
<dbReference type="GO" id="GO:0016829">
    <property type="term" value="F:lyase activity"/>
    <property type="evidence" value="ECO:0007669"/>
    <property type="project" value="UniProtKB-KW"/>
</dbReference>
<dbReference type="InterPro" id="IPR007392">
    <property type="entry name" value="GD_AH_second"/>
</dbReference>
<gene>
    <name evidence="5" type="ORF">G5B36_11415</name>
    <name evidence="4" type="ORF">L0N08_12240</name>
</gene>
<organism evidence="4 7">
    <name type="scientific">Enterocloster aldenensis</name>
    <dbReference type="NCBI Taxonomy" id="358742"/>
    <lineage>
        <taxon>Bacteria</taxon>
        <taxon>Bacillati</taxon>
        <taxon>Bacillota</taxon>
        <taxon>Clostridia</taxon>
        <taxon>Lachnospirales</taxon>
        <taxon>Lachnospiraceae</taxon>
        <taxon>Enterocloster</taxon>
    </lineage>
</organism>
<dbReference type="Proteomes" id="UP001299608">
    <property type="component" value="Unassembled WGS sequence"/>
</dbReference>
<dbReference type="PANTHER" id="PTHR30536:SF5">
    <property type="entry name" value="ALTRONATE DEHYDRATASE"/>
    <property type="match status" value="1"/>
</dbReference>
<dbReference type="CDD" id="cd11613">
    <property type="entry name" value="SAF_AH_GD"/>
    <property type="match status" value="1"/>
</dbReference>
<accession>A0AAW5BY13</accession>
<protein>
    <submittedName>
        <fullName evidence="4 5">Altronate dehydratase</fullName>
    </submittedName>
</protein>
<dbReference type="Pfam" id="PF08666">
    <property type="entry name" value="SAF"/>
    <property type="match status" value="1"/>
</dbReference>
<dbReference type="AlphaFoldDB" id="A0AAW5BY13"/>
<evidence type="ECO:0000256" key="1">
    <source>
        <dbReference type="ARBA" id="ARBA00010986"/>
    </source>
</evidence>
<dbReference type="GO" id="GO:0019698">
    <property type="term" value="P:D-galacturonate catabolic process"/>
    <property type="evidence" value="ECO:0007669"/>
    <property type="project" value="TreeGrafter"/>
</dbReference>
<comment type="similarity">
    <text evidence="1">Belongs to the UxaA family.</text>
</comment>
<evidence type="ECO:0000256" key="2">
    <source>
        <dbReference type="ARBA" id="ARBA00023239"/>
    </source>
</evidence>
<evidence type="ECO:0000313" key="4">
    <source>
        <dbReference type="EMBL" id="MCG4746187.1"/>
    </source>
</evidence>
<dbReference type="InterPro" id="IPR013974">
    <property type="entry name" value="SAF"/>
</dbReference>
<sequence>MEDNKLLQINPDDNVAIALAGLKGPGVYRCGDRMVRITEDIGPAHKVALRQIEKGGQVIKYGLPIGKAAREIQPGEHVHIHNVVTNLEGLIEYGYRPLPDVWSAFCPQEEAWFDGYLRNDGRAGTRNEIWIIPTVGCVNRTARILAQKAEERYGAMVDGIQALTHNAGCSQLGNDMLITQKLLRGLINHPNAGAVLVVSLGCENNCLEYFKPALGEVDSRRVKFLVTQDCSDEYAEGMRLLDELAGYAALSRRRRLSASLLRIGLKCGSSDAFSGVSANPLCGRITDRLVRCGGGAILTEVSEMFGAETRLMERAVDKEVFKDVVGLINDFKEYFMRYGQPIDRNPCPGNIRSGISTDEDKSLGNIQKGGSAPVVDVLYYGGQADRTGLSLLTGSGNDAVSVTNLTASGANLVLFTTGNGNPFGAVVPTIKISSNTALFRKKPDWIDFNAGQVLDGRGLEETAEELFGFMLEVASGKRRTKNEQYGYQEISIFRDGVTL</sequence>
<dbReference type="Pfam" id="PF04295">
    <property type="entry name" value="GD_AH_second"/>
    <property type="match status" value="1"/>
</dbReference>
<reference evidence="5 6" key="1">
    <citation type="journal article" date="2020" name="Cell Host Microbe">
        <title>Functional and Genomic Variation between Human-Derived Isolates of Lachnospiraceae Reveals Inter- and Intra-Species Diversity.</title>
        <authorList>
            <person name="Sorbara M.T."/>
            <person name="Littmann E.R."/>
            <person name="Fontana E."/>
            <person name="Moody T.U."/>
            <person name="Kohout C.E."/>
            <person name="Gjonbalaj M."/>
            <person name="Eaton V."/>
            <person name="Seok R."/>
            <person name="Leiner I.M."/>
            <person name="Pamer E.G."/>
        </authorList>
    </citation>
    <scope>NUCLEOTIDE SEQUENCE [LARGE SCALE GENOMIC DNA]</scope>
    <source>
        <strain evidence="5 6">MSK.1.17</strain>
    </source>
</reference>